<feature type="compositionally biased region" description="Basic and acidic residues" evidence="1">
    <location>
        <begin position="171"/>
        <end position="188"/>
    </location>
</feature>
<feature type="compositionally biased region" description="Low complexity" evidence="1">
    <location>
        <begin position="150"/>
        <end position="170"/>
    </location>
</feature>
<feature type="compositionally biased region" description="Low complexity" evidence="1">
    <location>
        <begin position="22"/>
        <end position="100"/>
    </location>
</feature>
<dbReference type="RefSeq" id="WP_248342367.1">
    <property type="nucleotide sequence ID" value="NZ_AP025592.1"/>
</dbReference>
<evidence type="ECO:0000256" key="1">
    <source>
        <dbReference type="SAM" id="MobiDB-lite"/>
    </source>
</evidence>
<dbReference type="EMBL" id="AP025592">
    <property type="protein sequence ID" value="BDG09969.1"/>
    <property type="molecule type" value="Genomic_DNA"/>
</dbReference>
<accession>A0ABM7XDM7</accession>
<evidence type="ECO:0000313" key="2">
    <source>
        <dbReference type="EMBL" id="BDG09969.1"/>
    </source>
</evidence>
<proteinExistence type="predicted"/>
<evidence type="ECO:0008006" key="4">
    <source>
        <dbReference type="Google" id="ProtNLM"/>
    </source>
</evidence>
<keyword evidence="3" id="KW-1185">Reference proteome</keyword>
<feature type="region of interest" description="Disordered" evidence="1">
    <location>
        <begin position="22"/>
        <end position="103"/>
    </location>
</feature>
<reference evidence="3" key="1">
    <citation type="journal article" date="2022" name="Int. J. Syst. Evol. Microbiol.">
        <title>Anaeromyxobacter oryzae sp. nov., Anaeromyxobacter diazotrophicus sp. nov. and Anaeromyxobacter paludicola sp. nov., isolated from paddy soils.</title>
        <authorList>
            <person name="Itoh H."/>
            <person name="Xu Z."/>
            <person name="Mise K."/>
            <person name="Masuda Y."/>
            <person name="Ushijima N."/>
            <person name="Hayakawa C."/>
            <person name="Shiratori Y."/>
            <person name="Senoo K."/>
        </authorList>
    </citation>
    <scope>NUCLEOTIDE SEQUENCE [LARGE SCALE GENOMIC DNA]</scope>
    <source>
        <strain evidence="3">Red630</strain>
    </source>
</reference>
<feature type="region of interest" description="Disordered" evidence="1">
    <location>
        <begin position="132"/>
        <end position="221"/>
    </location>
</feature>
<feature type="compositionally biased region" description="Basic and acidic residues" evidence="1">
    <location>
        <begin position="201"/>
        <end position="214"/>
    </location>
</feature>
<sequence>MTTRPVLLLCALAGLGATGCRRAERPAPAAVSPQPAPDAAPAASAPDAAPPGAAAAPEPALAAPAPAAAPGEPRAEAAAPEPLAPAAKPAAAPPAKGLAGDPDEGVVYRWEDADGVHYGHLFEVPAALRKRARPVDAEVGSVSVEPAAPPAAAASAAGSGAAGPAAAPAERAAKPAEAAPDKGPEKSHYQRAVDLATGRPSADRPPDPKCRRENGMLVCDP</sequence>
<protein>
    <recommendedName>
        <fullName evidence="4">DUF4124 domain-containing protein</fullName>
    </recommendedName>
</protein>
<evidence type="ECO:0000313" key="3">
    <source>
        <dbReference type="Proteomes" id="UP001162734"/>
    </source>
</evidence>
<dbReference type="PROSITE" id="PS51257">
    <property type="entry name" value="PROKAR_LIPOPROTEIN"/>
    <property type="match status" value="1"/>
</dbReference>
<name>A0ABM7XDM7_9BACT</name>
<organism evidence="2 3">
    <name type="scientific">Anaeromyxobacter paludicola</name>
    <dbReference type="NCBI Taxonomy" id="2918171"/>
    <lineage>
        <taxon>Bacteria</taxon>
        <taxon>Pseudomonadati</taxon>
        <taxon>Myxococcota</taxon>
        <taxon>Myxococcia</taxon>
        <taxon>Myxococcales</taxon>
        <taxon>Cystobacterineae</taxon>
        <taxon>Anaeromyxobacteraceae</taxon>
        <taxon>Anaeromyxobacter</taxon>
    </lineage>
</organism>
<dbReference type="Proteomes" id="UP001162734">
    <property type="component" value="Chromosome"/>
</dbReference>
<gene>
    <name evidence="2" type="ORF">AMPC_30820</name>
</gene>